<dbReference type="Proteomes" id="UP000054858">
    <property type="component" value="Unassembled WGS sequence"/>
</dbReference>
<organism evidence="2 3">
    <name type="scientific">Legionella oakridgensis</name>
    <dbReference type="NCBI Taxonomy" id="29423"/>
    <lineage>
        <taxon>Bacteria</taxon>
        <taxon>Pseudomonadati</taxon>
        <taxon>Pseudomonadota</taxon>
        <taxon>Gammaproteobacteria</taxon>
        <taxon>Legionellales</taxon>
        <taxon>Legionellaceae</taxon>
        <taxon>Legionella</taxon>
    </lineage>
</organism>
<evidence type="ECO:0000313" key="2">
    <source>
        <dbReference type="EMBL" id="KTD44776.1"/>
    </source>
</evidence>
<reference evidence="2 3" key="1">
    <citation type="submission" date="2015-11" db="EMBL/GenBank/DDBJ databases">
        <title>Genomic analysis of 38 Legionella species identifies large and diverse effector repertoires.</title>
        <authorList>
            <person name="Burstein D."/>
            <person name="Amaro F."/>
            <person name="Zusman T."/>
            <person name="Lifshitz Z."/>
            <person name="Cohen O."/>
            <person name="Gilbert J.A."/>
            <person name="Pupko T."/>
            <person name="Shuman H.A."/>
            <person name="Segal G."/>
        </authorList>
    </citation>
    <scope>NUCLEOTIDE SEQUENCE [LARGE SCALE GENOMIC DNA]</scope>
    <source>
        <strain evidence="2 3">Oak Ridge-10</strain>
    </source>
</reference>
<dbReference type="AlphaFoldDB" id="A0A0W0XJS2"/>
<evidence type="ECO:0000313" key="3">
    <source>
        <dbReference type="Proteomes" id="UP000054858"/>
    </source>
</evidence>
<keyword evidence="1" id="KW-0732">Signal</keyword>
<proteinExistence type="predicted"/>
<name>A0A0W0XJS2_9GAMM</name>
<dbReference type="RefSeq" id="WP_025385075.1">
    <property type="nucleotide sequence ID" value="NZ_LCUA01000031.1"/>
</dbReference>
<feature type="signal peptide" evidence="1">
    <location>
        <begin position="1"/>
        <end position="18"/>
    </location>
</feature>
<accession>A0A0W0XJS2</accession>
<dbReference type="EMBL" id="LNYP01000001">
    <property type="protein sequence ID" value="KTD44776.1"/>
    <property type="molecule type" value="Genomic_DNA"/>
</dbReference>
<comment type="caution">
    <text evidence="2">The sequence shown here is derived from an EMBL/GenBank/DDBJ whole genome shotgun (WGS) entry which is preliminary data.</text>
</comment>
<protein>
    <submittedName>
        <fullName evidence="2">Uncharacterized protein</fullName>
    </submittedName>
</protein>
<dbReference type="PATRIC" id="fig|29423.5.peg.27"/>
<gene>
    <name evidence="2" type="ORF">Loak_0026</name>
</gene>
<sequence length="143" mass="15920">MKKAIAISAVLFSYSAFAETLTSLSKEEVLSTFQGKTIKSIPLANLDNRLIADSFMGYFDKNGQITGKFTKKPQGNDPQTDDGTWRVKDDGTLCVTWKHWFNSKEVCALTYPLGNGYLFVNPDNNNFESLIHKDIKSGNQITG</sequence>
<evidence type="ECO:0000256" key="1">
    <source>
        <dbReference type="SAM" id="SignalP"/>
    </source>
</evidence>
<feature type="chain" id="PRO_5006916579" evidence="1">
    <location>
        <begin position="19"/>
        <end position="143"/>
    </location>
</feature>